<sequence>MFNRTMHTHTVGLIEAQERNLLEALIERASNLQMELIGHVIDLFDDPEALGKSNENSKAYEVFFKQKPTLYHTDRVVLALATLAKMARMSELKKENGFYLFYYSKVLVKLLQNEELKKKVGKISLTSQKIIARMQTRLKRMRRKTGEISMVFYRLAVPHLEGIVSTFRR</sequence>
<dbReference type="EMBL" id="HBEM01030115">
    <property type="protein sequence ID" value="CAD8461565.1"/>
    <property type="molecule type" value="Transcribed_RNA"/>
</dbReference>
<evidence type="ECO:0000313" key="1">
    <source>
        <dbReference type="EMBL" id="CAD8461565.1"/>
    </source>
</evidence>
<organism evidence="1">
    <name type="scientific">Amorphochlora amoebiformis</name>
    <dbReference type="NCBI Taxonomy" id="1561963"/>
    <lineage>
        <taxon>Eukaryota</taxon>
        <taxon>Sar</taxon>
        <taxon>Rhizaria</taxon>
        <taxon>Cercozoa</taxon>
        <taxon>Chlorarachniophyceae</taxon>
        <taxon>Amorphochlora</taxon>
    </lineage>
</organism>
<dbReference type="AlphaFoldDB" id="A0A7S0DPM6"/>
<reference evidence="1" key="1">
    <citation type="submission" date="2021-01" db="EMBL/GenBank/DDBJ databases">
        <authorList>
            <person name="Corre E."/>
            <person name="Pelletier E."/>
            <person name="Niang G."/>
            <person name="Scheremetjew M."/>
            <person name="Finn R."/>
            <person name="Kale V."/>
            <person name="Holt S."/>
            <person name="Cochrane G."/>
            <person name="Meng A."/>
            <person name="Brown T."/>
            <person name="Cohen L."/>
        </authorList>
    </citation>
    <scope>NUCLEOTIDE SEQUENCE</scope>
    <source>
        <strain evidence="1">CCMP2058</strain>
    </source>
</reference>
<accession>A0A7S0DPM6</accession>
<gene>
    <name evidence="1" type="ORF">LAMO00422_LOCUS20525</name>
</gene>
<protein>
    <submittedName>
        <fullName evidence="1">Uncharacterized protein</fullName>
    </submittedName>
</protein>
<name>A0A7S0DPM6_9EUKA</name>
<proteinExistence type="predicted"/>